<name>A0ABT2ZTP8_9RHOB</name>
<dbReference type="Pfam" id="PF00496">
    <property type="entry name" value="SBP_bac_5"/>
    <property type="match status" value="1"/>
</dbReference>
<accession>A0ABT2ZTP8</accession>
<dbReference type="RefSeq" id="WP_263741806.1">
    <property type="nucleotide sequence ID" value="NZ_JAOWKZ010000005.1"/>
</dbReference>
<gene>
    <name evidence="6" type="ORF">OEZ71_19730</name>
</gene>
<keyword evidence="7" id="KW-1185">Reference proteome</keyword>
<evidence type="ECO:0000256" key="1">
    <source>
        <dbReference type="ARBA" id="ARBA00004418"/>
    </source>
</evidence>
<evidence type="ECO:0000256" key="3">
    <source>
        <dbReference type="ARBA" id="ARBA00022729"/>
    </source>
</evidence>
<evidence type="ECO:0000313" key="7">
    <source>
        <dbReference type="Proteomes" id="UP001652564"/>
    </source>
</evidence>
<comment type="caution">
    <text evidence="6">The sequence shown here is derived from an EMBL/GenBank/DDBJ whole genome shotgun (WGS) entry which is preliminary data.</text>
</comment>
<dbReference type="Gene3D" id="3.10.105.10">
    <property type="entry name" value="Dipeptide-binding Protein, Domain 3"/>
    <property type="match status" value="1"/>
</dbReference>
<dbReference type="Proteomes" id="UP001652564">
    <property type="component" value="Unassembled WGS sequence"/>
</dbReference>
<dbReference type="Gene3D" id="3.90.76.10">
    <property type="entry name" value="Dipeptide-binding Protein, Domain 1"/>
    <property type="match status" value="1"/>
</dbReference>
<comment type="subcellular location">
    <subcellularLocation>
        <location evidence="1">Periplasm</location>
    </subcellularLocation>
</comment>
<dbReference type="SUPFAM" id="SSF53850">
    <property type="entry name" value="Periplasmic binding protein-like II"/>
    <property type="match status" value="1"/>
</dbReference>
<protein>
    <submittedName>
        <fullName evidence="6">ABC transporter substrate-binding protein</fullName>
    </submittedName>
</protein>
<evidence type="ECO:0000259" key="5">
    <source>
        <dbReference type="Pfam" id="PF00496"/>
    </source>
</evidence>
<dbReference type="InterPro" id="IPR023765">
    <property type="entry name" value="SBP_5_CS"/>
</dbReference>
<proteinExistence type="inferred from homology"/>
<sequence length="494" mass="54451">MKRLLASACVAALAMTGTALAEPKGTFRQAHEYGFGDQSSLDPISKGRIFQITEKLMSRLVRPDMEGKPSPDLATSWEANEDATVWTLTLREGVKFHDGSDFDAADVVYSLNRVLDPDGDSPARSAVKMITDVAAVDPMTVKLTLDTPFADMPLQLMDYRLRMIPDGSGDTIATTGIGTGPFKLEKFDPQGTTVVVANMDYFEAPPGVERMEIIGIPDAQARLQALLGGQIDMESGITPQQRVMFDGSDKFYIQEVPTGNWRGIVFRTDVEPFSDPRVRKAVRMAADRDALLALVEGGNGTVACDTPVGPADQYRADLSCPQDIDGAKALLTEAGFTDGIDVDVHVATLEATWPAMAEAYQAQAAEAGIRVNIVQVPTDGFWSEVWMKKDVVMTRWNERPADQALHEIYLSTAKWNESYYKDEGLDAMLAEARRELDFDKRKAIYVKAQEHLQETAGTLIPYHVTKLIGATSRVKNLDPVENMSIRWYKITVDE</sequence>
<dbReference type="Gene3D" id="3.40.190.10">
    <property type="entry name" value="Periplasmic binding protein-like II"/>
    <property type="match status" value="1"/>
</dbReference>
<dbReference type="PANTHER" id="PTHR30290">
    <property type="entry name" value="PERIPLASMIC BINDING COMPONENT OF ABC TRANSPORTER"/>
    <property type="match status" value="1"/>
</dbReference>
<dbReference type="EMBL" id="JAOWKZ010000005">
    <property type="protein sequence ID" value="MCV2874536.1"/>
    <property type="molecule type" value="Genomic_DNA"/>
</dbReference>
<evidence type="ECO:0000256" key="2">
    <source>
        <dbReference type="ARBA" id="ARBA00005695"/>
    </source>
</evidence>
<comment type="similarity">
    <text evidence="2">Belongs to the bacterial solute-binding protein 5 family.</text>
</comment>
<dbReference type="InterPro" id="IPR030678">
    <property type="entry name" value="Peptide/Ni-bd"/>
</dbReference>
<dbReference type="InterPro" id="IPR039424">
    <property type="entry name" value="SBP_5"/>
</dbReference>
<feature type="signal peptide" evidence="4">
    <location>
        <begin position="1"/>
        <end position="21"/>
    </location>
</feature>
<feature type="domain" description="Solute-binding protein family 5" evidence="5">
    <location>
        <begin position="68"/>
        <end position="402"/>
    </location>
</feature>
<keyword evidence="3 4" id="KW-0732">Signal</keyword>
<dbReference type="PIRSF" id="PIRSF002741">
    <property type="entry name" value="MppA"/>
    <property type="match status" value="1"/>
</dbReference>
<evidence type="ECO:0000256" key="4">
    <source>
        <dbReference type="SAM" id="SignalP"/>
    </source>
</evidence>
<organism evidence="6 7">
    <name type="scientific">Albidovulum litorale</name>
    <dbReference type="NCBI Taxonomy" id="2984134"/>
    <lineage>
        <taxon>Bacteria</taxon>
        <taxon>Pseudomonadati</taxon>
        <taxon>Pseudomonadota</taxon>
        <taxon>Alphaproteobacteria</taxon>
        <taxon>Rhodobacterales</taxon>
        <taxon>Paracoccaceae</taxon>
        <taxon>Albidovulum</taxon>
    </lineage>
</organism>
<dbReference type="CDD" id="cd08503">
    <property type="entry name" value="PBP2_NikA_DppA_OppA_like_17"/>
    <property type="match status" value="1"/>
</dbReference>
<reference evidence="6 7" key="1">
    <citation type="submission" date="2022-10" db="EMBL/GenBank/DDBJ databases">
        <title>Defluviimonas sp. nov., isolated from ocean surface sediments.</title>
        <authorList>
            <person name="He W."/>
            <person name="Wang L."/>
            <person name="Zhang D.-F."/>
        </authorList>
    </citation>
    <scope>NUCLEOTIDE SEQUENCE [LARGE SCALE GENOMIC DNA]</scope>
    <source>
        <strain evidence="6 7">WL0050</strain>
    </source>
</reference>
<dbReference type="InterPro" id="IPR000914">
    <property type="entry name" value="SBP_5_dom"/>
</dbReference>
<evidence type="ECO:0000313" key="6">
    <source>
        <dbReference type="EMBL" id="MCV2874536.1"/>
    </source>
</evidence>
<dbReference type="PROSITE" id="PS01040">
    <property type="entry name" value="SBP_BACTERIAL_5"/>
    <property type="match status" value="1"/>
</dbReference>
<feature type="chain" id="PRO_5045249157" evidence="4">
    <location>
        <begin position="22"/>
        <end position="494"/>
    </location>
</feature>